<gene>
    <name evidence="8" type="primary">rluD</name>
    <name evidence="8" type="ORF">TUM19329_16300</name>
</gene>
<dbReference type="NCBIfam" id="TIGR00005">
    <property type="entry name" value="rluA_subfam"/>
    <property type="match status" value="1"/>
</dbReference>
<dbReference type="NCBIfam" id="NF008385">
    <property type="entry name" value="PRK11180.1"/>
    <property type="match status" value="1"/>
</dbReference>
<dbReference type="PANTHER" id="PTHR21600:SF44">
    <property type="entry name" value="RIBOSOMAL LARGE SUBUNIT PSEUDOURIDINE SYNTHASE D"/>
    <property type="match status" value="1"/>
</dbReference>
<accession>A0A6F8T496</accession>
<dbReference type="PROSITE" id="PS50889">
    <property type="entry name" value="S4"/>
    <property type="match status" value="1"/>
</dbReference>
<dbReference type="GO" id="GO:0160140">
    <property type="term" value="F:23S rRNA pseudouridine(1911/1915/1917) synthase activity"/>
    <property type="evidence" value="ECO:0007669"/>
    <property type="project" value="UniProtKB-EC"/>
</dbReference>
<dbReference type="CDD" id="cd02869">
    <property type="entry name" value="PseudoU_synth_RluA_like"/>
    <property type="match status" value="1"/>
</dbReference>
<evidence type="ECO:0000256" key="5">
    <source>
        <dbReference type="PROSITE-ProRule" id="PRU00182"/>
    </source>
</evidence>
<sequence length="321" mass="36191">MIAQLQKQITVPREYHSQRVDTVLAQLLSEYSRSQISNWIKTGAITLNNKPCKPKDKALGGDLIEINVDFVAIDVNFNSCEPEDIPLDVIFEDDEVLVLNKSAGLVVHPGAGNKEHTLVNALLHHAPDLKHLPRAGIIHRLDKDTTGLLIVAKSLTAHTSLIRQMQAREIQRHYITLVQGHVIAGGTIDTGFGRHPRNRLKMTVTGQGRQAITHYTVNKQYKDFTLLDVSLMTGRTHQIRVHLAYINHPVVGDQLYSGRMRFPANASDQLRTVLQQFKRQALHACSIAFYHPQTDEELTFAAPMPNDFKLLLDTMDHHYED</sequence>
<dbReference type="SUPFAM" id="SSF55120">
    <property type="entry name" value="Pseudouridine synthase"/>
    <property type="match status" value="1"/>
</dbReference>
<comment type="similarity">
    <text evidence="1 6">Belongs to the pseudouridine synthase RluA family.</text>
</comment>
<dbReference type="RefSeq" id="WP_173236910.1">
    <property type="nucleotide sequence ID" value="NZ_AP022839.1"/>
</dbReference>
<evidence type="ECO:0000259" key="7">
    <source>
        <dbReference type="SMART" id="SM00363"/>
    </source>
</evidence>
<keyword evidence="5" id="KW-0694">RNA-binding</keyword>
<dbReference type="InterPro" id="IPR006145">
    <property type="entry name" value="PsdUridine_synth_RsuA/RluA"/>
</dbReference>
<name>A0A6F8T496_9GAMM</name>
<evidence type="ECO:0000256" key="3">
    <source>
        <dbReference type="ARBA" id="ARBA00036882"/>
    </source>
</evidence>
<organism evidence="8 9">
    <name type="scientific">Legionella antarctica</name>
    <dbReference type="NCBI Taxonomy" id="2708020"/>
    <lineage>
        <taxon>Bacteria</taxon>
        <taxon>Pseudomonadati</taxon>
        <taxon>Pseudomonadota</taxon>
        <taxon>Gammaproteobacteria</taxon>
        <taxon>Legionellales</taxon>
        <taxon>Legionellaceae</taxon>
        <taxon>Legionella</taxon>
    </lineage>
</organism>
<evidence type="ECO:0000313" key="8">
    <source>
        <dbReference type="EMBL" id="BCA95269.1"/>
    </source>
</evidence>
<comment type="catalytic activity">
    <reaction evidence="6">
        <text>a uridine in RNA = a pseudouridine in RNA</text>
        <dbReference type="Rhea" id="RHEA:48348"/>
        <dbReference type="Rhea" id="RHEA-COMP:12068"/>
        <dbReference type="Rhea" id="RHEA-COMP:12069"/>
        <dbReference type="ChEBI" id="CHEBI:65314"/>
        <dbReference type="ChEBI" id="CHEBI:65315"/>
    </reaction>
</comment>
<dbReference type="InterPro" id="IPR006225">
    <property type="entry name" value="PsdUridine_synth_RluC/D"/>
</dbReference>
<dbReference type="Gene3D" id="3.30.2350.10">
    <property type="entry name" value="Pseudouridine synthase"/>
    <property type="match status" value="1"/>
</dbReference>
<dbReference type="CDD" id="cd00165">
    <property type="entry name" value="S4"/>
    <property type="match status" value="1"/>
</dbReference>
<dbReference type="InterPro" id="IPR020103">
    <property type="entry name" value="PsdUridine_synth_cat_dom_sf"/>
</dbReference>
<keyword evidence="9" id="KW-1185">Reference proteome</keyword>
<dbReference type="PANTHER" id="PTHR21600">
    <property type="entry name" value="MITOCHONDRIAL RNA PSEUDOURIDINE SYNTHASE"/>
    <property type="match status" value="1"/>
</dbReference>
<dbReference type="InterPro" id="IPR006224">
    <property type="entry name" value="PsdUridine_synth_RluA-like_CS"/>
</dbReference>
<comment type="function">
    <text evidence="6">Responsible for synthesis of pseudouridine from uracil.</text>
</comment>
<dbReference type="Gene3D" id="3.10.290.10">
    <property type="entry name" value="RNA-binding S4 domain"/>
    <property type="match status" value="1"/>
</dbReference>
<dbReference type="GO" id="GO:0000455">
    <property type="term" value="P:enzyme-directed rRNA pseudouridine synthesis"/>
    <property type="evidence" value="ECO:0007669"/>
    <property type="project" value="TreeGrafter"/>
</dbReference>
<feature type="domain" description="RNA-binding S4" evidence="7">
    <location>
        <begin position="18"/>
        <end position="77"/>
    </location>
</feature>
<feature type="active site" evidence="4">
    <location>
        <position position="142"/>
    </location>
</feature>
<keyword evidence="2 6" id="KW-0413">Isomerase</keyword>
<dbReference type="SUPFAM" id="SSF55174">
    <property type="entry name" value="Alpha-L RNA-binding motif"/>
    <property type="match status" value="1"/>
</dbReference>
<evidence type="ECO:0000256" key="2">
    <source>
        <dbReference type="ARBA" id="ARBA00023235"/>
    </source>
</evidence>
<dbReference type="KEGG" id="lant:TUM19329_16300"/>
<protein>
    <recommendedName>
        <fullName evidence="6">Pseudouridine synthase</fullName>
        <ecNumber evidence="6">5.4.99.-</ecNumber>
    </recommendedName>
</protein>
<evidence type="ECO:0000256" key="6">
    <source>
        <dbReference type="RuleBase" id="RU362028"/>
    </source>
</evidence>
<evidence type="ECO:0000256" key="1">
    <source>
        <dbReference type="ARBA" id="ARBA00010876"/>
    </source>
</evidence>
<proteinExistence type="inferred from homology"/>
<dbReference type="EC" id="5.4.99.-" evidence="6"/>
<reference evidence="8" key="1">
    <citation type="journal article" date="2020" name="Microbiol. Resour. Announc.">
        <title>Complete Genome Sequence of Novel Psychrotolerant Legionella Strain TUM19329, Isolated from Antarctic Lake Sediment.</title>
        <authorList>
            <person name="Shimada S."/>
            <person name="Nakai R."/>
            <person name="Aoki K."/>
            <person name="Shimoeda N."/>
            <person name="Ohno G."/>
            <person name="Miyazaki Y."/>
            <person name="Kudoh S."/>
            <person name="Imura S."/>
            <person name="Watanabe K."/>
            <person name="Ishii Y."/>
            <person name="Tateda K."/>
        </authorList>
    </citation>
    <scope>NUCLEOTIDE SEQUENCE [LARGE SCALE GENOMIC DNA]</scope>
    <source>
        <strain evidence="8">TUM19329</strain>
    </source>
</reference>
<dbReference type="Pfam" id="PF00849">
    <property type="entry name" value="PseudoU_synth_2"/>
    <property type="match status" value="1"/>
</dbReference>
<dbReference type="Pfam" id="PF01479">
    <property type="entry name" value="S4"/>
    <property type="match status" value="1"/>
</dbReference>
<dbReference type="PROSITE" id="PS01129">
    <property type="entry name" value="PSI_RLU"/>
    <property type="match status" value="1"/>
</dbReference>
<dbReference type="SMART" id="SM00363">
    <property type="entry name" value="S4"/>
    <property type="match status" value="1"/>
</dbReference>
<dbReference type="InterPro" id="IPR050188">
    <property type="entry name" value="RluA_PseudoU_synthase"/>
</dbReference>
<dbReference type="InterPro" id="IPR036986">
    <property type="entry name" value="S4_RNA-bd_sf"/>
</dbReference>
<dbReference type="EMBL" id="AP022839">
    <property type="protein sequence ID" value="BCA95269.1"/>
    <property type="molecule type" value="Genomic_DNA"/>
</dbReference>
<comment type="catalytic activity">
    <reaction evidence="3">
        <text>uridine(1911/1915/1917) in 23S rRNA = pseudouridine(1911/1915/1917) in 23S rRNA</text>
        <dbReference type="Rhea" id="RHEA:42524"/>
        <dbReference type="Rhea" id="RHEA-COMP:10097"/>
        <dbReference type="Rhea" id="RHEA-COMP:10098"/>
        <dbReference type="ChEBI" id="CHEBI:65314"/>
        <dbReference type="ChEBI" id="CHEBI:65315"/>
        <dbReference type="EC" id="5.4.99.23"/>
    </reaction>
</comment>
<dbReference type="Proteomes" id="UP000502894">
    <property type="component" value="Chromosome"/>
</dbReference>
<evidence type="ECO:0000256" key="4">
    <source>
        <dbReference type="PIRSR" id="PIRSR606225-1"/>
    </source>
</evidence>
<dbReference type="AlphaFoldDB" id="A0A6F8T496"/>
<evidence type="ECO:0000313" key="9">
    <source>
        <dbReference type="Proteomes" id="UP000502894"/>
    </source>
</evidence>
<dbReference type="InterPro" id="IPR002942">
    <property type="entry name" value="S4_RNA-bd"/>
</dbReference>
<dbReference type="GO" id="GO:0003723">
    <property type="term" value="F:RNA binding"/>
    <property type="evidence" value="ECO:0007669"/>
    <property type="project" value="UniProtKB-KW"/>
</dbReference>